<organism evidence="2 3">
    <name type="scientific">Eruca vesicaria subsp. sativa</name>
    <name type="common">Garden rocket</name>
    <name type="synonym">Eruca sativa</name>
    <dbReference type="NCBI Taxonomy" id="29727"/>
    <lineage>
        <taxon>Eukaryota</taxon>
        <taxon>Viridiplantae</taxon>
        <taxon>Streptophyta</taxon>
        <taxon>Embryophyta</taxon>
        <taxon>Tracheophyta</taxon>
        <taxon>Spermatophyta</taxon>
        <taxon>Magnoliopsida</taxon>
        <taxon>eudicotyledons</taxon>
        <taxon>Gunneridae</taxon>
        <taxon>Pentapetalae</taxon>
        <taxon>rosids</taxon>
        <taxon>malvids</taxon>
        <taxon>Brassicales</taxon>
        <taxon>Brassicaceae</taxon>
        <taxon>Brassiceae</taxon>
        <taxon>Eruca</taxon>
    </lineage>
</organism>
<feature type="region of interest" description="Disordered" evidence="1">
    <location>
        <begin position="323"/>
        <end position="344"/>
    </location>
</feature>
<evidence type="ECO:0000313" key="2">
    <source>
        <dbReference type="EMBL" id="CAH8384891.1"/>
    </source>
</evidence>
<feature type="compositionally biased region" description="Acidic residues" evidence="1">
    <location>
        <begin position="326"/>
        <end position="344"/>
    </location>
</feature>
<evidence type="ECO:0000313" key="3">
    <source>
        <dbReference type="Proteomes" id="UP001642260"/>
    </source>
</evidence>
<reference evidence="2 3" key="1">
    <citation type="submission" date="2022-03" db="EMBL/GenBank/DDBJ databases">
        <authorList>
            <person name="Macdonald S."/>
            <person name="Ahmed S."/>
            <person name="Newling K."/>
        </authorList>
    </citation>
    <scope>NUCLEOTIDE SEQUENCE [LARGE SCALE GENOMIC DNA]</scope>
</reference>
<accession>A0ABC8LNE3</accession>
<dbReference type="AlphaFoldDB" id="A0ABC8LNE3"/>
<sequence>MSKLHGRDPKVVHEMKPQLIILVIIMQLPPLCPELSFIQDGSSFFQMLEIKVKPKVLPFLVLCRGSVERRQTEGQIHDESPVQILSFTKGTQETPKKVVHALTPITPTNINQVVGALKGLVRLNHRKRIIDRFTNHRQREIISLAITLLKPSFLIPLPLPSIQTRMILSNTHHSKSTIVRLFNNKPSIVLIKRSGLPILRPITPSHITRTHTFTNGRLTKLVKVNVFKPLNGSFHHEMENVRVFAINGEARIAIDLVTFNLVGRGFHVGDVDERSEGGLVNGHEIFAGFDDGVVGSQGGVGSGCEESGDLVGRVEERVFGLVSSGDDGEDEYAQDEEGEAYVSD</sequence>
<proteinExistence type="predicted"/>
<dbReference type="Proteomes" id="UP001642260">
    <property type="component" value="Unassembled WGS sequence"/>
</dbReference>
<name>A0ABC8LNE3_ERUVS</name>
<comment type="caution">
    <text evidence="2">The sequence shown here is derived from an EMBL/GenBank/DDBJ whole genome shotgun (WGS) entry which is preliminary data.</text>
</comment>
<dbReference type="EMBL" id="CAKOAT010637376">
    <property type="protein sequence ID" value="CAH8384891.1"/>
    <property type="molecule type" value="Genomic_DNA"/>
</dbReference>
<protein>
    <submittedName>
        <fullName evidence="2">Uncharacterized protein</fullName>
    </submittedName>
</protein>
<gene>
    <name evidence="2" type="ORF">ERUC_LOCUS37374</name>
</gene>
<keyword evidence="3" id="KW-1185">Reference proteome</keyword>
<evidence type="ECO:0000256" key="1">
    <source>
        <dbReference type="SAM" id="MobiDB-lite"/>
    </source>
</evidence>